<dbReference type="PROSITE" id="PS51569">
    <property type="entry name" value="DOT1"/>
    <property type="match status" value="1"/>
</dbReference>
<evidence type="ECO:0000256" key="12">
    <source>
        <dbReference type="SAM" id="MobiDB-lite"/>
    </source>
</evidence>
<dbReference type="Proteomes" id="UP000001072">
    <property type="component" value="Unassembled WGS sequence"/>
</dbReference>
<keyword evidence="5 11" id="KW-0808">Transferase</keyword>
<keyword evidence="15" id="KW-1185">Reference proteome</keyword>
<evidence type="ECO:0000256" key="1">
    <source>
        <dbReference type="ARBA" id="ARBA00004123"/>
    </source>
</evidence>
<feature type="compositionally biased region" description="Low complexity" evidence="12">
    <location>
        <begin position="297"/>
        <end position="307"/>
    </location>
</feature>
<dbReference type="EMBL" id="GL883138">
    <property type="protein sequence ID" value="EGG01420.1"/>
    <property type="molecule type" value="Genomic_DNA"/>
</dbReference>
<feature type="region of interest" description="Disordered" evidence="12">
    <location>
        <begin position="126"/>
        <end position="149"/>
    </location>
</feature>
<dbReference type="KEGG" id="mlr:MELLADRAFT_92166"/>
<feature type="region of interest" description="Disordered" evidence="12">
    <location>
        <begin position="295"/>
        <end position="322"/>
    </location>
</feature>
<dbReference type="PANTHER" id="PTHR21451:SF0">
    <property type="entry name" value="HISTONE-LYSINE N-METHYLTRANSFERASE, H3 LYSINE-79 SPECIFIC"/>
    <property type="match status" value="1"/>
</dbReference>
<dbReference type="AlphaFoldDB" id="F4S1R3"/>
<keyword evidence="6 11" id="KW-0949">S-adenosyl-L-methionine</keyword>
<dbReference type="GO" id="GO:0140956">
    <property type="term" value="F:histone H3K79 trimethyltransferase activity"/>
    <property type="evidence" value="ECO:0007669"/>
    <property type="project" value="UniProtKB-EC"/>
</dbReference>
<dbReference type="Gene3D" id="3.40.50.150">
    <property type="entry name" value="Vaccinia Virus protein VP39"/>
    <property type="match status" value="1"/>
</dbReference>
<evidence type="ECO:0000256" key="7">
    <source>
        <dbReference type="ARBA" id="ARBA00022853"/>
    </source>
</evidence>
<dbReference type="InterPro" id="IPR025789">
    <property type="entry name" value="DOT1_dom"/>
</dbReference>
<dbReference type="eggNOG" id="KOG3924">
    <property type="taxonomic scope" value="Eukaryota"/>
</dbReference>
<keyword evidence="8 11" id="KW-0539">Nucleus</keyword>
<comment type="similarity">
    <text evidence="11">Belongs to the class I-like SAM-binding methyltransferase superfamily. DOT1 family.</text>
</comment>
<dbReference type="PANTHER" id="PTHR21451">
    <property type="entry name" value="HISTONE H3 METHYLTRANSFERASE"/>
    <property type="match status" value="1"/>
</dbReference>
<dbReference type="OrthoDB" id="443402at2759"/>
<gene>
    <name evidence="14" type="ORF">MELLADRAFT_92166</name>
</gene>
<feature type="compositionally biased region" description="Low complexity" evidence="12">
    <location>
        <begin position="13"/>
        <end position="24"/>
    </location>
</feature>
<organism evidence="15">
    <name type="scientific">Melampsora larici-populina (strain 98AG31 / pathotype 3-4-7)</name>
    <name type="common">Poplar leaf rust fungus</name>
    <dbReference type="NCBI Taxonomy" id="747676"/>
    <lineage>
        <taxon>Eukaryota</taxon>
        <taxon>Fungi</taxon>
        <taxon>Dikarya</taxon>
        <taxon>Basidiomycota</taxon>
        <taxon>Pucciniomycotina</taxon>
        <taxon>Pucciniomycetes</taxon>
        <taxon>Pucciniales</taxon>
        <taxon>Melampsoraceae</taxon>
        <taxon>Melampsora</taxon>
    </lineage>
</organism>
<reference evidence="15" key="1">
    <citation type="journal article" date="2011" name="Proc. Natl. Acad. Sci. U.S.A.">
        <title>Obligate biotrophy features unraveled by the genomic analysis of rust fungi.</title>
        <authorList>
            <person name="Duplessis S."/>
            <person name="Cuomo C.A."/>
            <person name="Lin Y.-C."/>
            <person name="Aerts A."/>
            <person name="Tisserant E."/>
            <person name="Veneault-Fourrey C."/>
            <person name="Joly D.L."/>
            <person name="Hacquard S."/>
            <person name="Amselem J."/>
            <person name="Cantarel B.L."/>
            <person name="Chiu R."/>
            <person name="Coutinho P.M."/>
            <person name="Feau N."/>
            <person name="Field M."/>
            <person name="Frey P."/>
            <person name="Gelhaye E."/>
            <person name="Goldberg J."/>
            <person name="Grabherr M.G."/>
            <person name="Kodira C.D."/>
            <person name="Kohler A."/>
            <person name="Kuees U."/>
            <person name="Lindquist E.A."/>
            <person name="Lucas S.M."/>
            <person name="Mago R."/>
            <person name="Mauceli E."/>
            <person name="Morin E."/>
            <person name="Murat C."/>
            <person name="Pangilinan J.L."/>
            <person name="Park R."/>
            <person name="Pearson M."/>
            <person name="Quesneville H."/>
            <person name="Rouhier N."/>
            <person name="Sakthikumar S."/>
            <person name="Salamov A.A."/>
            <person name="Schmutz J."/>
            <person name="Selles B."/>
            <person name="Shapiro H."/>
            <person name="Tanguay P."/>
            <person name="Tuskan G.A."/>
            <person name="Henrissat B."/>
            <person name="Van de Peer Y."/>
            <person name="Rouze P."/>
            <person name="Ellis J.G."/>
            <person name="Dodds P.N."/>
            <person name="Schein J.E."/>
            <person name="Zhong S."/>
            <person name="Hamelin R.C."/>
            <person name="Grigoriev I.V."/>
            <person name="Szabo L.J."/>
            <person name="Martin F."/>
        </authorList>
    </citation>
    <scope>NUCLEOTIDE SEQUENCE [LARGE SCALE GENOMIC DNA]</scope>
    <source>
        <strain evidence="15">98AG31 / pathotype 3-4-7</strain>
    </source>
</reference>
<dbReference type="GO" id="GO:0000077">
    <property type="term" value="P:DNA damage checkpoint signaling"/>
    <property type="evidence" value="ECO:0007669"/>
    <property type="project" value="TreeGrafter"/>
</dbReference>
<comment type="catalytic activity">
    <reaction evidence="10 11">
        <text>L-lysyl(79)-[histone H3] + 3 S-adenosyl-L-methionine = N(6),N(6),N(6)-trimethyl-L-lysyl(79)-[histone H3] + 3 S-adenosyl-L-homocysteine + 3 H(+)</text>
        <dbReference type="Rhea" id="RHEA:60328"/>
        <dbReference type="Rhea" id="RHEA-COMP:15549"/>
        <dbReference type="Rhea" id="RHEA-COMP:15552"/>
        <dbReference type="ChEBI" id="CHEBI:15378"/>
        <dbReference type="ChEBI" id="CHEBI:29969"/>
        <dbReference type="ChEBI" id="CHEBI:57856"/>
        <dbReference type="ChEBI" id="CHEBI:59789"/>
        <dbReference type="ChEBI" id="CHEBI:61961"/>
        <dbReference type="EC" id="2.1.1.360"/>
    </reaction>
</comment>
<evidence type="ECO:0000256" key="3">
    <source>
        <dbReference type="ARBA" id="ARBA00020987"/>
    </source>
</evidence>
<dbReference type="GO" id="GO:0005634">
    <property type="term" value="C:nucleus"/>
    <property type="evidence" value="ECO:0007669"/>
    <property type="project" value="UniProtKB-SubCell"/>
</dbReference>
<dbReference type="InterPro" id="IPR030445">
    <property type="entry name" value="H3-K79_meTrfase"/>
</dbReference>
<name>F4S1R3_MELLP</name>
<sequence>MDFFSDPRLKQSTTTTTTNNNNNNIKVKTIPSIQIKKPTTISTKPSISQTNPPSKPKPQLKKQTKKRTIDQPIPKVRPIKKAKWSGTQSSLKPNRLQECLETPGQPSASTSTLLSDDKSESISITHFDIQTSDSDSDSDSEERTKQENQLLDRYHRFIPRDVTRTQTGFSSTHPLLSHHHPNISILTADQLIKQNRAKFKHWFRAGQGDWPFKESEDPKVSLVYPAGGQEVFPLLVPKDQEDEYRPIDDILNVITITLAQYLTPEQSIGYFSEHHPIFAPSSNVTYPKHDFRFLNRSSSTKPSRSSSVQTGAQEPIIPKHDLELRSDEPDLSQLPLIKSLSKSIRRQNGPDFLKLVNWYNKVIRHLIAQKSIQNQIKEMKGLKMNIWEMILGQSYERRIGPKIETVKEYETWSSNVYGELKPRLVSDLVHLVGLKPGQVFIDLGSGVGNIVMQVVLEAGCVGVGFENMSSCCRLADEQMKEVIGRCQSFWGVSLGQPLLIEADFTKDPRVGEWLKQADVVLVNNQVFTPTLNDSLTLLFLELKDFTQIISLKPFVSKDFKISERNMNSPLSILNQPKEFSYGSTSVSWTDNGGKFYLTEVNRARLIEFQKSLGGLDRS</sequence>
<feature type="compositionally biased region" description="Polar residues" evidence="12">
    <location>
        <begin position="37"/>
        <end position="51"/>
    </location>
</feature>
<dbReference type="Pfam" id="PF08123">
    <property type="entry name" value="DOT1"/>
    <property type="match status" value="1"/>
</dbReference>
<evidence type="ECO:0000256" key="8">
    <source>
        <dbReference type="ARBA" id="ARBA00023242"/>
    </source>
</evidence>
<comment type="subcellular location">
    <subcellularLocation>
        <location evidence="1 11">Nucleus</location>
    </subcellularLocation>
</comment>
<dbReference type="HOGENOM" id="CLU_027817_0_0_1"/>
<dbReference type="GeneID" id="18936149"/>
<dbReference type="STRING" id="747676.F4S1R3"/>
<evidence type="ECO:0000256" key="2">
    <source>
        <dbReference type="ARBA" id="ARBA00012190"/>
    </source>
</evidence>
<comment type="activity regulation">
    <text evidence="11">Ubiquitination of histone H2B to form H2BK123ub1 is required for efficient DOT1 methyltransferase activity on histone H3.</text>
</comment>
<comment type="miscellaneous">
    <text evidence="11">In contrast to other lysine histone methyltransferases, it does not contain a SET domain, suggesting the existence of another mechanism for methylation of lysine residues of histones.</text>
</comment>
<feature type="region of interest" description="Disordered" evidence="12">
    <location>
        <begin position="1"/>
        <end position="94"/>
    </location>
</feature>
<evidence type="ECO:0000313" key="14">
    <source>
        <dbReference type="EMBL" id="EGG01420.1"/>
    </source>
</evidence>
<protein>
    <recommendedName>
        <fullName evidence="3 11">Histone-lysine N-methyltransferase, H3 lysine-79 specific</fullName>
        <ecNumber evidence="2 11">2.1.1.360</ecNumber>
    </recommendedName>
    <alternativeName>
        <fullName evidence="9 11">Histone H3-K79 methyltransferase</fullName>
    </alternativeName>
</protein>
<evidence type="ECO:0000256" key="9">
    <source>
        <dbReference type="ARBA" id="ARBA00029821"/>
    </source>
</evidence>
<evidence type="ECO:0000256" key="6">
    <source>
        <dbReference type="ARBA" id="ARBA00022691"/>
    </source>
</evidence>
<dbReference type="InParanoid" id="F4S1R3"/>
<proteinExistence type="inferred from homology"/>
<evidence type="ECO:0000259" key="13">
    <source>
        <dbReference type="PROSITE" id="PS51569"/>
    </source>
</evidence>
<comment type="function">
    <text evidence="11">Histone methyltransferase that specifically trimethylates histone H3 to form H3K79me3. This methylation is required for telomere silencing and for the pachytene checkpoint during the meiotic cell cycle by allowing the recruitment of RAD9 to double strand breaks. Nucleosomes are preferred as substrate compared to free histone.</text>
</comment>
<dbReference type="GO" id="GO:0032259">
    <property type="term" value="P:methylation"/>
    <property type="evidence" value="ECO:0007669"/>
    <property type="project" value="UniProtKB-KW"/>
</dbReference>
<evidence type="ECO:0000256" key="4">
    <source>
        <dbReference type="ARBA" id="ARBA00022603"/>
    </source>
</evidence>
<feature type="domain" description="DOT1" evidence="13">
    <location>
        <begin position="295"/>
        <end position="613"/>
    </location>
</feature>
<dbReference type="GO" id="GO:0006281">
    <property type="term" value="P:DNA repair"/>
    <property type="evidence" value="ECO:0007669"/>
    <property type="project" value="TreeGrafter"/>
</dbReference>
<evidence type="ECO:0000256" key="11">
    <source>
        <dbReference type="RuleBase" id="RU271113"/>
    </source>
</evidence>
<dbReference type="InterPro" id="IPR029063">
    <property type="entry name" value="SAM-dependent_MTases_sf"/>
</dbReference>
<dbReference type="SUPFAM" id="SSF53335">
    <property type="entry name" value="S-adenosyl-L-methionine-dependent methyltransferases"/>
    <property type="match status" value="1"/>
</dbReference>
<evidence type="ECO:0000313" key="15">
    <source>
        <dbReference type="Proteomes" id="UP000001072"/>
    </source>
</evidence>
<dbReference type="VEuPathDB" id="FungiDB:MELLADRAFT_92166"/>
<evidence type="ECO:0000256" key="5">
    <source>
        <dbReference type="ARBA" id="ARBA00022679"/>
    </source>
</evidence>
<keyword evidence="4 11" id="KW-0489">Methyltransferase</keyword>
<dbReference type="FunFam" id="3.40.50.150:FF:000033">
    <property type="entry name" value="Histone-lysine N-methyltransferase, H3 lysine-79 specific"/>
    <property type="match status" value="1"/>
</dbReference>
<dbReference type="EC" id="2.1.1.360" evidence="2 11"/>
<keyword evidence="7 11" id="KW-0156">Chromatin regulator</keyword>
<accession>F4S1R3</accession>
<dbReference type="RefSeq" id="XP_007415270.1">
    <property type="nucleotide sequence ID" value="XM_007415208.1"/>
</dbReference>
<evidence type="ECO:0000256" key="10">
    <source>
        <dbReference type="ARBA" id="ARBA00047770"/>
    </source>
</evidence>